<evidence type="ECO:0000256" key="5">
    <source>
        <dbReference type="HAMAP-Rule" id="MF_01114"/>
    </source>
</evidence>
<dbReference type="InterPro" id="IPR053925">
    <property type="entry name" value="RecX_HTH_3rd"/>
</dbReference>
<proteinExistence type="inferred from homology"/>
<dbReference type="InterPro" id="IPR053926">
    <property type="entry name" value="RecX_HTH_1st"/>
</dbReference>
<dbReference type="InterPro" id="IPR053924">
    <property type="entry name" value="RecX_HTH_2nd"/>
</dbReference>
<name>A0ABX7YPY1_9GAMM</name>
<dbReference type="InterPro" id="IPR036388">
    <property type="entry name" value="WH-like_DNA-bd_sf"/>
</dbReference>
<organism evidence="9 10">
    <name type="scientific">Shewanella yunxiaonensis</name>
    <dbReference type="NCBI Taxonomy" id="2829809"/>
    <lineage>
        <taxon>Bacteria</taxon>
        <taxon>Pseudomonadati</taxon>
        <taxon>Pseudomonadota</taxon>
        <taxon>Gammaproteobacteria</taxon>
        <taxon>Alteromonadales</taxon>
        <taxon>Shewanellaceae</taxon>
        <taxon>Shewanella</taxon>
    </lineage>
</organism>
<protein>
    <recommendedName>
        <fullName evidence="3 5">Regulatory protein RecX</fullName>
    </recommendedName>
</protein>
<evidence type="ECO:0000313" key="9">
    <source>
        <dbReference type="EMBL" id="QUN04824.1"/>
    </source>
</evidence>
<reference evidence="9 10" key="1">
    <citation type="submission" date="2021-04" db="EMBL/GenBank/DDBJ databases">
        <title>Novel species identification of genus Shewanella.</title>
        <authorList>
            <person name="Liu G."/>
        </authorList>
    </citation>
    <scope>NUCLEOTIDE SEQUENCE [LARGE SCALE GENOMIC DNA]</scope>
    <source>
        <strain evidence="9 10">FJAT-54481</strain>
    </source>
</reference>
<feature type="domain" description="RecX second three-helical" evidence="6">
    <location>
        <begin position="46"/>
        <end position="86"/>
    </location>
</feature>
<dbReference type="PANTHER" id="PTHR33602:SF1">
    <property type="entry name" value="REGULATORY PROTEIN RECX FAMILY PROTEIN"/>
    <property type="match status" value="1"/>
</dbReference>
<evidence type="ECO:0000259" key="6">
    <source>
        <dbReference type="Pfam" id="PF02631"/>
    </source>
</evidence>
<evidence type="ECO:0000259" key="7">
    <source>
        <dbReference type="Pfam" id="PF21981"/>
    </source>
</evidence>
<evidence type="ECO:0000256" key="4">
    <source>
        <dbReference type="ARBA" id="ARBA00022490"/>
    </source>
</evidence>
<feature type="domain" description="RecX third three-helical" evidence="7">
    <location>
        <begin position="92"/>
        <end position="134"/>
    </location>
</feature>
<sequence>MDIAVALLARRDYSRGELCSRLADKGFTKTDIDVAASTLEAKGFIDDSRYAGALVRAQIAKGHGPTRIRQSGLQKGLSKDCIDGALAAADCDWFALARERALKKYGNNASAVDAKERARRIRHLIGQGFSYDQIAYGLDYDPYE</sequence>
<dbReference type="Proteomes" id="UP000679575">
    <property type="component" value="Chromosome"/>
</dbReference>
<dbReference type="Pfam" id="PF21982">
    <property type="entry name" value="RecX_HTH1"/>
    <property type="match status" value="1"/>
</dbReference>
<evidence type="ECO:0000256" key="3">
    <source>
        <dbReference type="ARBA" id="ARBA00018111"/>
    </source>
</evidence>
<dbReference type="Pfam" id="PF21981">
    <property type="entry name" value="RecX_HTH3"/>
    <property type="match status" value="1"/>
</dbReference>
<accession>A0ABX7YPY1</accession>
<dbReference type="Pfam" id="PF02631">
    <property type="entry name" value="RecX_HTH2"/>
    <property type="match status" value="1"/>
</dbReference>
<keyword evidence="4 5" id="KW-0963">Cytoplasm</keyword>
<dbReference type="EMBL" id="CP073587">
    <property type="protein sequence ID" value="QUN04824.1"/>
    <property type="molecule type" value="Genomic_DNA"/>
</dbReference>
<dbReference type="HAMAP" id="MF_01114">
    <property type="entry name" value="RecX"/>
    <property type="match status" value="1"/>
</dbReference>
<evidence type="ECO:0000256" key="2">
    <source>
        <dbReference type="ARBA" id="ARBA00009695"/>
    </source>
</evidence>
<keyword evidence="10" id="KW-1185">Reference proteome</keyword>
<evidence type="ECO:0000256" key="1">
    <source>
        <dbReference type="ARBA" id="ARBA00004496"/>
    </source>
</evidence>
<evidence type="ECO:0000259" key="8">
    <source>
        <dbReference type="Pfam" id="PF21982"/>
    </source>
</evidence>
<dbReference type="Gene3D" id="1.10.10.10">
    <property type="entry name" value="Winged helix-like DNA-binding domain superfamily/Winged helix DNA-binding domain"/>
    <property type="match status" value="3"/>
</dbReference>
<comment type="similarity">
    <text evidence="2 5">Belongs to the RecX family.</text>
</comment>
<dbReference type="InterPro" id="IPR003783">
    <property type="entry name" value="Regulatory_RecX"/>
</dbReference>
<dbReference type="RefSeq" id="WP_212593876.1">
    <property type="nucleotide sequence ID" value="NZ_CP073587.1"/>
</dbReference>
<dbReference type="PANTHER" id="PTHR33602">
    <property type="entry name" value="REGULATORY PROTEIN RECX FAMILY PROTEIN"/>
    <property type="match status" value="1"/>
</dbReference>
<comment type="function">
    <text evidence="5">Modulates RecA activity.</text>
</comment>
<evidence type="ECO:0000313" key="10">
    <source>
        <dbReference type="Proteomes" id="UP000679575"/>
    </source>
</evidence>
<gene>
    <name evidence="5" type="primary">recX</name>
    <name evidence="9" type="ORF">KDN34_11295</name>
</gene>
<feature type="domain" description="RecX first three-helical" evidence="8">
    <location>
        <begin position="2"/>
        <end position="34"/>
    </location>
</feature>
<comment type="subcellular location">
    <subcellularLocation>
        <location evidence="1 5">Cytoplasm</location>
    </subcellularLocation>
</comment>